<dbReference type="Proteomes" id="UP000054565">
    <property type="component" value="Unassembled WGS sequence"/>
</dbReference>
<reference evidence="2" key="1">
    <citation type="journal article" date="2010" name="Genome Res.">
        <title>Population genomic sequencing of Coccidioides fungi reveals recent hybridization and transposon control.</title>
        <authorList>
            <person name="Neafsey D.E."/>
            <person name="Barker B.M."/>
            <person name="Sharpton T.J."/>
            <person name="Stajich J.E."/>
            <person name="Park D.J."/>
            <person name="Whiston E."/>
            <person name="Hung C.-Y."/>
            <person name="McMahan C."/>
            <person name="White J."/>
            <person name="Sykes S."/>
            <person name="Heiman D."/>
            <person name="Young S."/>
            <person name="Zeng Q."/>
            <person name="Abouelleil A."/>
            <person name="Aftuck L."/>
            <person name="Bessette D."/>
            <person name="Brown A."/>
            <person name="FitzGerald M."/>
            <person name="Lui A."/>
            <person name="Macdonald J.P."/>
            <person name="Priest M."/>
            <person name="Orbach M.J."/>
            <person name="Galgiani J.N."/>
            <person name="Kirkland T.N."/>
            <person name="Cole G.T."/>
            <person name="Birren B.W."/>
            <person name="Henn M.R."/>
            <person name="Taylor J.W."/>
            <person name="Rounsley S.D."/>
        </authorList>
    </citation>
    <scope>NUCLEOTIDE SEQUENCE [LARGE SCALE GENOMIC DNA]</scope>
    <source>
        <strain evidence="2">RMSCC 2394</strain>
    </source>
</reference>
<dbReference type="AlphaFoldDB" id="A0A0J6YC54"/>
<keyword evidence="1" id="KW-0808">Transferase</keyword>
<dbReference type="EMBL" id="DS028094">
    <property type="protein sequence ID" value="KMP04383.1"/>
    <property type="molecule type" value="Genomic_DNA"/>
</dbReference>
<keyword evidence="1" id="KW-0418">Kinase</keyword>
<accession>A0A0J6YC54</accession>
<protein>
    <submittedName>
        <fullName evidence="1">Serine/threonine protein kinase</fullName>
    </submittedName>
</protein>
<evidence type="ECO:0000313" key="1">
    <source>
        <dbReference type="EMBL" id="KMP04383.1"/>
    </source>
</evidence>
<proteinExistence type="predicted"/>
<dbReference type="GO" id="GO:0004674">
    <property type="term" value="F:protein serine/threonine kinase activity"/>
    <property type="evidence" value="ECO:0007669"/>
    <property type="project" value="UniProtKB-KW"/>
</dbReference>
<dbReference type="Gene3D" id="3.30.200.20">
    <property type="entry name" value="Phosphorylase Kinase, domain 1"/>
    <property type="match status" value="1"/>
</dbReference>
<dbReference type="Gene3D" id="1.10.510.10">
    <property type="entry name" value="Transferase(Phosphotransferase) domain 1"/>
    <property type="match status" value="1"/>
</dbReference>
<evidence type="ECO:0000313" key="2">
    <source>
        <dbReference type="Proteomes" id="UP000054565"/>
    </source>
</evidence>
<sequence>MNTIKTSLAKTRLRISKFFGSASQLASYQRYVAFKVLRADCYGGSHDIFEKEILSRILEVSNKSSHRGRNHVLSLLDQFKHTGPMEIISETNKYTSRAGKPESCYFSVFVGSSRAGRLSTWDYSAAPRGYHNTAGLGDDRPSHQNN</sequence>
<gene>
    <name evidence="1" type="ORF">CIRG_04074</name>
</gene>
<dbReference type="STRING" id="404692.A0A0J6YC54"/>
<name>A0A0J6YC54_COCIT</name>
<organism evidence="1 2">
    <name type="scientific">Coccidioides immitis RMSCC 2394</name>
    <dbReference type="NCBI Taxonomy" id="404692"/>
    <lineage>
        <taxon>Eukaryota</taxon>
        <taxon>Fungi</taxon>
        <taxon>Dikarya</taxon>
        <taxon>Ascomycota</taxon>
        <taxon>Pezizomycotina</taxon>
        <taxon>Eurotiomycetes</taxon>
        <taxon>Eurotiomycetidae</taxon>
        <taxon>Onygenales</taxon>
        <taxon>Onygenaceae</taxon>
        <taxon>Coccidioides</taxon>
    </lineage>
</organism>
<keyword evidence="1" id="KW-0723">Serine/threonine-protein kinase</keyword>